<evidence type="ECO:0000313" key="3">
    <source>
        <dbReference type="Proteomes" id="UP000199019"/>
    </source>
</evidence>
<name>A0A1H9QPM9_9MICO</name>
<dbReference type="EMBL" id="FOHB01000001">
    <property type="protein sequence ID" value="SER61693.1"/>
    <property type="molecule type" value="Genomic_DNA"/>
</dbReference>
<evidence type="ECO:0000259" key="1">
    <source>
        <dbReference type="Pfam" id="PF12697"/>
    </source>
</evidence>
<dbReference type="PANTHER" id="PTHR43194">
    <property type="entry name" value="HYDROLASE ALPHA/BETA FOLD FAMILY"/>
    <property type="match status" value="1"/>
</dbReference>
<organism evidence="2 3">
    <name type="scientific">Pedococcus cremeus</name>
    <dbReference type="NCBI Taxonomy" id="587636"/>
    <lineage>
        <taxon>Bacteria</taxon>
        <taxon>Bacillati</taxon>
        <taxon>Actinomycetota</taxon>
        <taxon>Actinomycetes</taxon>
        <taxon>Micrococcales</taxon>
        <taxon>Intrasporangiaceae</taxon>
        <taxon>Pedococcus</taxon>
    </lineage>
</organism>
<dbReference type="STRING" id="587636.SAMN05216199_0688"/>
<dbReference type="SUPFAM" id="SSF53474">
    <property type="entry name" value="alpha/beta-Hydrolases"/>
    <property type="match status" value="1"/>
</dbReference>
<protein>
    <submittedName>
        <fullName evidence="2">Lysophospholipase, alpha-beta hydrolase superfamily</fullName>
    </submittedName>
</protein>
<keyword evidence="3" id="KW-1185">Reference proteome</keyword>
<dbReference type="InterPro" id="IPR000073">
    <property type="entry name" value="AB_hydrolase_1"/>
</dbReference>
<keyword evidence="2" id="KW-0378">Hydrolase</keyword>
<dbReference type="Pfam" id="PF12697">
    <property type="entry name" value="Abhydrolase_6"/>
    <property type="match status" value="1"/>
</dbReference>
<dbReference type="RefSeq" id="WP_091756421.1">
    <property type="nucleotide sequence ID" value="NZ_FOHB01000001.1"/>
</dbReference>
<dbReference type="PANTHER" id="PTHR43194:SF2">
    <property type="entry name" value="PEROXISOMAL MEMBRANE PROTEIN LPX1"/>
    <property type="match status" value="1"/>
</dbReference>
<reference evidence="3" key="1">
    <citation type="submission" date="2016-10" db="EMBL/GenBank/DDBJ databases">
        <authorList>
            <person name="Varghese N."/>
            <person name="Submissions S."/>
        </authorList>
    </citation>
    <scope>NUCLEOTIDE SEQUENCE [LARGE SCALE GENOMIC DNA]</scope>
    <source>
        <strain evidence="3">CGMCC 1.6963</strain>
    </source>
</reference>
<evidence type="ECO:0000313" key="2">
    <source>
        <dbReference type="EMBL" id="SER61693.1"/>
    </source>
</evidence>
<dbReference type="Gene3D" id="3.40.50.1820">
    <property type="entry name" value="alpha/beta hydrolase"/>
    <property type="match status" value="1"/>
</dbReference>
<dbReference type="GO" id="GO:0016787">
    <property type="term" value="F:hydrolase activity"/>
    <property type="evidence" value="ECO:0007669"/>
    <property type="project" value="UniProtKB-KW"/>
</dbReference>
<dbReference type="Proteomes" id="UP000199019">
    <property type="component" value="Unassembled WGS sequence"/>
</dbReference>
<dbReference type="InterPro" id="IPR050228">
    <property type="entry name" value="Carboxylesterase_BioH"/>
</dbReference>
<accession>A0A1H9QPM9</accession>
<proteinExistence type="predicted"/>
<dbReference type="AlphaFoldDB" id="A0A1H9QPM9"/>
<gene>
    <name evidence="2" type="ORF">SAMN05216199_0688</name>
</gene>
<dbReference type="OrthoDB" id="63519at2"/>
<dbReference type="InterPro" id="IPR029058">
    <property type="entry name" value="AB_hydrolase_fold"/>
</dbReference>
<feature type="domain" description="AB hydrolase-1" evidence="1">
    <location>
        <begin position="23"/>
        <end position="242"/>
    </location>
</feature>
<sequence length="271" mass="28380">MDTATSADGTVIAYERWGEGPQVVVVGGAFNDRRTWAELAQALAEEGFTAVSYDRRGRGDSGDTEPYAVEREIEDLTAVIRSVGSEPGGAGPAACLHGVSSGAALALQAAAHGAPVRALSGLEPPYGVEGGPPPDPDYLPTLVRLREQGRNAEIVEFFMSGIGLPPEAISGARQSPMWAGMLALAPTLVYDTQCLGDVEHLVPVDLLSKLRVPALFVSSTASPEWLQRAAQECAAAAPDGTHRAFEGEFHSIATDVLAPALAEFYRGAPQS</sequence>